<protein>
    <submittedName>
        <fullName evidence="2">Uncharacterized protein</fullName>
    </submittedName>
</protein>
<organism evidence="2 3">
    <name type="scientific">Dibothriocephalus latus</name>
    <name type="common">Fish tapeworm</name>
    <name type="synonym">Diphyllobothrium latum</name>
    <dbReference type="NCBI Taxonomy" id="60516"/>
    <lineage>
        <taxon>Eukaryota</taxon>
        <taxon>Metazoa</taxon>
        <taxon>Spiralia</taxon>
        <taxon>Lophotrochozoa</taxon>
        <taxon>Platyhelminthes</taxon>
        <taxon>Cestoda</taxon>
        <taxon>Eucestoda</taxon>
        <taxon>Diphyllobothriidea</taxon>
        <taxon>Diphyllobothriidae</taxon>
        <taxon>Dibothriocephalus</taxon>
    </lineage>
</organism>
<dbReference type="AlphaFoldDB" id="A0A3P7LVR1"/>
<proteinExistence type="predicted"/>
<name>A0A3P7LVR1_DIBLA</name>
<sequence>MMPDQHQGLGRGPIRTRQRILDPDPLLMFALESALIRMPSHNLGRNPGQDPNPRGQHLLNLTTPIRK</sequence>
<dbReference type="EMBL" id="UYRU01048832">
    <property type="protein sequence ID" value="VDN10291.1"/>
    <property type="molecule type" value="Genomic_DNA"/>
</dbReference>
<feature type="region of interest" description="Disordered" evidence="1">
    <location>
        <begin position="40"/>
        <end position="67"/>
    </location>
</feature>
<reference evidence="2 3" key="1">
    <citation type="submission" date="2018-11" db="EMBL/GenBank/DDBJ databases">
        <authorList>
            <consortium name="Pathogen Informatics"/>
        </authorList>
    </citation>
    <scope>NUCLEOTIDE SEQUENCE [LARGE SCALE GENOMIC DNA]</scope>
</reference>
<evidence type="ECO:0000256" key="1">
    <source>
        <dbReference type="SAM" id="MobiDB-lite"/>
    </source>
</evidence>
<accession>A0A3P7LVR1</accession>
<dbReference type="Proteomes" id="UP000281553">
    <property type="component" value="Unassembled WGS sequence"/>
</dbReference>
<evidence type="ECO:0000313" key="3">
    <source>
        <dbReference type="Proteomes" id="UP000281553"/>
    </source>
</evidence>
<keyword evidence="3" id="KW-1185">Reference proteome</keyword>
<evidence type="ECO:0000313" key="2">
    <source>
        <dbReference type="EMBL" id="VDN10291.1"/>
    </source>
</evidence>
<gene>
    <name evidence="2" type="ORF">DILT_LOCUS6122</name>
</gene>